<evidence type="ECO:0000256" key="1">
    <source>
        <dbReference type="SAM" id="MobiDB-lite"/>
    </source>
</evidence>
<protein>
    <submittedName>
        <fullName evidence="2">Uncharacterized protein</fullName>
    </submittedName>
</protein>
<evidence type="ECO:0000313" key="2">
    <source>
        <dbReference type="EnsemblPlants" id="OGLUM11G03490.1"/>
    </source>
</evidence>
<dbReference type="Proteomes" id="UP000026961">
    <property type="component" value="Chromosome 11"/>
</dbReference>
<reference evidence="2" key="1">
    <citation type="submission" date="2015-04" db="UniProtKB">
        <authorList>
            <consortium name="EnsemblPlants"/>
        </authorList>
    </citation>
    <scope>IDENTIFICATION</scope>
</reference>
<feature type="compositionally biased region" description="Polar residues" evidence="1">
    <location>
        <begin position="165"/>
        <end position="176"/>
    </location>
</feature>
<name>A0A0E0BFL0_9ORYZ</name>
<dbReference type="HOGENOM" id="CLU_1527529_0_0_1"/>
<dbReference type="Gramene" id="OGLUM11G03490.1">
    <property type="protein sequence ID" value="OGLUM11G03490.1"/>
    <property type="gene ID" value="OGLUM11G03490"/>
</dbReference>
<feature type="region of interest" description="Disordered" evidence="1">
    <location>
        <begin position="149"/>
        <end position="176"/>
    </location>
</feature>
<dbReference type="AlphaFoldDB" id="A0A0E0BFL0"/>
<sequence length="176" mass="19456">MQICCHAGPPYKTVNPFRGGRALELIAAGRSEELIASEAVVGEGQPTIYHPPWRPAMGRWNWRRVVADGRAEAREHGGEQGGGMGRDEPLSGDLISELRLSSSLPSRDPFGPDRCHLFTAGLLLSRLSCLASSTHDRWEAREVGGWHDRQARGGAQGHRERRRTAQLTRSSWGARR</sequence>
<proteinExistence type="predicted"/>
<dbReference type="EnsemblPlants" id="OGLUM11G03490.1">
    <property type="protein sequence ID" value="OGLUM11G03490.1"/>
    <property type="gene ID" value="OGLUM11G03490"/>
</dbReference>
<evidence type="ECO:0000313" key="3">
    <source>
        <dbReference type="Proteomes" id="UP000026961"/>
    </source>
</evidence>
<organism evidence="2">
    <name type="scientific">Oryza glumipatula</name>
    <dbReference type="NCBI Taxonomy" id="40148"/>
    <lineage>
        <taxon>Eukaryota</taxon>
        <taxon>Viridiplantae</taxon>
        <taxon>Streptophyta</taxon>
        <taxon>Embryophyta</taxon>
        <taxon>Tracheophyta</taxon>
        <taxon>Spermatophyta</taxon>
        <taxon>Magnoliopsida</taxon>
        <taxon>Liliopsida</taxon>
        <taxon>Poales</taxon>
        <taxon>Poaceae</taxon>
        <taxon>BOP clade</taxon>
        <taxon>Oryzoideae</taxon>
        <taxon>Oryzeae</taxon>
        <taxon>Oryzinae</taxon>
        <taxon>Oryza</taxon>
    </lineage>
</organism>
<feature type="region of interest" description="Disordered" evidence="1">
    <location>
        <begin position="72"/>
        <end position="91"/>
    </location>
</feature>
<keyword evidence="3" id="KW-1185">Reference proteome</keyword>
<accession>A0A0E0BFL0</accession>
<reference evidence="2" key="2">
    <citation type="submission" date="2018-05" db="EMBL/GenBank/DDBJ databases">
        <title>OgluRS3 (Oryza glumaepatula Reference Sequence Version 3).</title>
        <authorList>
            <person name="Zhang J."/>
            <person name="Kudrna D."/>
            <person name="Lee S."/>
            <person name="Talag J."/>
            <person name="Welchert J."/>
            <person name="Wing R.A."/>
        </authorList>
    </citation>
    <scope>NUCLEOTIDE SEQUENCE [LARGE SCALE GENOMIC DNA]</scope>
</reference>